<dbReference type="Pfam" id="PF13454">
    <property type="entry name" value="NAD_binding_9"/>
    <property type="match status" value="1"/>
</dbReference>
<evidence type="ECO:0000259" key="2">
    <source>
        <dbReference type="Pfam" id="PF13454"/>
    </source>
</evidence>
<evidence type="ECO:0000313" key="4">
    <source>
        <dbReference type="Proteomes" id="UP001501358"/>
    </source>
</evidence>
<feature type="region of interest" description="Disordered" evidence="1">
    <location>
        <begin position="272"/>
        <end position="294"/>
    </location>
</feature>
<dbReference type="RefSeq" id="WP_344381185.1">
    <property type="nucleotide sequence ID" value="NZ_BAAATA010000001.1"/>
</dbReference>
<proteinExistence type="predicted"/>
<organism evidence="3 4">
    <name type="scientific">Streptomyces thermolineatus</name>
    <dbReference type="NCBI Taxonomy" id="44033"/>
    <lineage>
        <taxon>Bacteria</taxon>
        <taxon>Bacillati</taxon>
        <taxon>Actinomycetota</taxon>
        <taxon>Actinomycetes</taxon>
        <taxon>Kitasatosporales</taxon>
        <taxon>Streptomycetaceae</taxon>
        <taxon>Streptomyces</taxon>
    </lineage>
</organism>
<protein>
    <submittedName>
        <fullName evidence="3">FAD/NAD(P)-binding protein</fullName>
    </submittedName>
</protein>
<gene>
    <name evidence="3" type="ORF">GCM10010406_02170</name>
</gene>
<dbReference type="InterPro" id="IPR038732">
    <property type="entry name" value="HpyO/CreE_NAD-binding"/>
</dbReference>
<name>A0ABN3KRB4_9ACTN</name>
<dbReference type="EMBL" id="BAAATA010000001">
    <property type="protein sequence ID" value="GAA2470219.1"/>
    <property type="molecule type" value="Genomic_DNA"/>
</dbReference>
<dbReference type="SUPFAM" id="SSF51905">
    <property type="entry name" value="FAD/NAD(P)-binding domain"/>
    <property type="match status" value="1"/>
</dbReference>
<dbReference type="InterPro" id="IPR036188">
    <property type="entry name" value="FAD/NAD-bd_sf"/>
</dbReference>
<feature type="domain" description="FAD-dependent urate hydroxylase HpyO/Asp monooxygenase CreE-like FAD/NAD(P)-binding" evidence="2">
    <location>
        <begin position="14"/>
        <end position="183"/>
    </location>
</feature>
<sequence>MNGSQVDPQPLTVAVIGTGPRGLSVLERLAVRLRELPVPRRLRVYAVDAVEVGAGRIWRTDQQDWFTMNTVVGQVTMYSGDPDGGPARPGAGPSLGQWIAERARTHGEEPLGPNDYASRLRYGQYLRSFHRTIVENLPEGTELVEVRDRVTALRPRPEGGYELALESGPVPLTADKVVLTTGHPRNEPDRFEREMLDFAADRPGVHYLCGDSAADLDLGPDTVPAGATVGILGMGLSFYDVMVALTLGRGGAFTTLPDGTLRYEPSGAEPRIVAGSRSGLPIPARGRNQKEPHHSHRAIFLTTQAVELARKRREAETGSSRLDFDEDVLPLLLQELDHVYWTAHVTARDGKEAGEEFARRHAEALLTGGDSDTLLREAGLDALPALDLQRLARPFTGRHFPDPQAFRAELLDVMRQDLAEADLGNSDGPLKAALDVLRDIRNVVREAVDYGGLLPASHQDAFLRRFLPVNALLSAGPPRYRVRQLVALVEAGIVEVVGPAAVFATDEDEGAFRIESPQVEGSARTARVLVDARIPTPDLARDTSPLMSGLLADGLVSEYVVEDEVHGQRRESGGLAVTRAPFHVLDAAGRPRPDLYALGIPTEHTRWFTQVGSSRPGVRTLFSRDADAVAADLLAPLPQDLLPQEPALDAGPLVGAAAGALAAGRTA</sequence>
<keyword evidence="4" id="KW-1185">Reference proteome</keyword>
<evidence type="ECO:0000313" key="3">
    <source>
        <dbReference type="EMBL" id="GAA2470219.1"/>
    </source>
</evidence>
<dbReference type="Proteomes" id="UP001501358">
    <property type="component" value="Unassembled WGS sequence"/>
</dbReference>
<dbReference type="PANTHER" id="PTHR40254">
    <property type="entry name" value="BLR0577 PROTEIN"/>
    <property type="match status" value="1"/>
</dbReference>
<accession>A0ABN3KRB4</accession>
<evidence type="ECO:0000256" key="1">
    <source>
        <dbReference type="SAM" id="MobiDB-lite"/>
    </source>
</evidence>
<comment type="caution">
    <text evidence="3">The sequence shown here is derived from an EMBL/GenBank/DDBJ whole genome shotgun (WGS) entry which is preliminary data.</text>
</comment>
<dbReference type="PANTHER" id="PTHR40254:SF1">
    <property type="entry name" value="BLR0577 PROTEIN"/>
    <property type="match status" value="1"/>
</dbReference>
<reference evidence="3 4" key="1">
    <citation type="journal article" date="2019" name="Int. J. Syst. Evol. Microbiol.">
        <title>The Global Catalogue of Microorganisms (GCM) 10K type strain sequencing project: providing services to taxonomists for standard genome sequencing and annotation.</title>
        <authorList>
            <consortium name="The Broad Institute Genomics Platform"/>
            <consortium name="The Broad Institute Genome Sequencing Center for Infectious Disease"/>
            <person name="Wu L."/>
            <person name="Ma J."/>
        </authorList>
    </citation>
    <scope>NUCLEOTIDE SEQUENCE [LARGE SCALE GENOMIC DNA]</scope>
    <source>
        <strain evidence="3 4">JCM 6307</strain>
    </source>
</reference>
<dbReference type="InterPro" id="IPR052189">
    <property type="entry name" value="L-asp_N-monooxygenase_NS-form"/>
</dbReference>